<sequence length="213" mass="21911">MIMSQQHAVGTFPNYEVTETALRELRLNNFAMDLVSVVGLDIHQRTEMAGANTSNRLVSLGNLESQNNQAGEKAVDGAIAGVTVGGFAGLLVGLGGLIIPGVGPLILAGTSAMAIAGMVSGGVLGSITGGLVGALVGVGIPEDRAKIYSDQISLGNYLIMVEGTNSDITFAESILDKHGINGWYVYNTPNRTVTTVSTTTTSSPAADRSITNS</sequence>
<keyword evidence="2" id="KW-0418">Kinase</keyword>
<proteinExistence type="predicted"/>
<organism evidence="2 3">
    <name type="scientific">Synechocystis salina LEGE 00031</name>
    <dbReference type="NCBI Taxonomy" id="1828736"/>
    <lineage>
        <taxon>Bacteria</taxon>
        <taxon>Bacillati</taxon>
        <taxon>Cyanobacteriota</taxon>
        <taxon>Cyanophyceae</taxon>
        <taxon>Synechococcales</taxon>
        <taxon>Merismopediaceae</taxon>
        <taxon>Synechocystis</taxon>
    </lineage>
</organism>
<evidence type="ECO:0000313" key="2">
    <source>
        <dbReference type="EMBL" id="MBE9255383.1"/>
    </source>
</evidence>
<evidence type="ECO:0000313" key="3">
    <source>
        <dbReference type="Proteomes" id="UP000658720"/>
    </source>
</evidence>
<comment type="caution">
    <text evidence="2">The sequence shown here is derived from an EMBL/GenBank/DDBJ whole genome shotgun (WGS) entry which is preliminary data.</text>
</comment>
<feature type="transmembrane region" description="Helical" evidence="1">
    <location>
        <begin position="78"/>
        <end position="99"/>
    </location>
</feature>
<gene>
    <name evidence="2" type="ORF">IQ217_16380</name>
</gene>
<feature type="transmembrane region" description="Helical" evidence="1">
    <location>
        <begin position="105"/>
        <end position="138"/>
    </location>
</feature>
<keyword evidence="1" id="KW-0812">Transmembrane</keyword>
<evidence type="ECO:0000256" key="1">
    <source>
        <dbReference type="SAM" id="Phobius"/>
    </source>
</evidence>
<protein>
    <submittedName>
        <fullName evidence="2">Signal transduction histidine kinase (STHK), LytS</fullName>
    </submittedName>
</protein>
<dbReference type="PANTHER" id="PTHR36109:SF2">
    <property type="entry name" value="MEMBRANE PROTEIN"/>
    <property type="match status" value="1"/>
</dbReference>
<accession>A0ABR9VYD3</accession>
<keyword evidence="1" id="KW-1133">Transmembrane helix</keyword>
<dbReference type="Proteomes" id="UP000658720">
    <property type="component" value="Unassembled WGS sequence"/>
</dbReference>
<reference evidence="2 3" key="1">
    <citation type="submission" date="2020-10" db="EMBL/GenBank/DDBJ databases">
        <authorList>
            <person name="Castelo-Branco R."/>
            <person name="Eusebio N."/>
            <person name="Adriana R."/>
            <person name="Vieira A."/>
            <person name="Brugerolle De Fraissinette N."/>
            <person name="Rezende De Castro R."/>
            <person name="Schneider M.P."/>
            <person name="Vasconcelos V."/>
            <person name="Leao P.N."/>
        </authorList>
    </citation>
    <scope>NUCLEOTIDE SEQUENCE [LARGE SCALE GENOMIC DNA]</scope>
    <source>
        <strain evidence="2 3">LEGE 00031</strain>
    </source>
</reference>
<dbReference type="EMBL" id="JADEVV010000061">
    <property type="protein sequence ID" value="MBE9255383.1"/>
    <property type="molecule type" value="Genomic_DNA"/>
</dbReference>
<dbReference type="GO" id="GO:0016301">
    <property type="term" value="F:kinase activity"/>
    <property type="evidence" value="ECO:0007669"/>
    <property type="project" value="UniProtKB-KW"/>
</dbReference>
<dbReference type="InterPro" id="IPR052948">
    <property type="entry name" value="Low_temp-induced_all0457"/>
</dbReference>
<keyword evidence="3" id="KW-1185">Reference proteome</keyword>
<keyword evidence="2" id="KW-0808">Transferase</keyword>
<dbReference type="PANTHER" id="PTHR36109">
    <property type="entry name" value="MEMBRANE PROTEIN-RELATED"/>
    <property type="match status" value="1"/>
</dbReference>
<keyword evidence="1" id="KW-0472">Membrane</keyword>
<name>A0ABR9VYD3_9SYNC</name>